<dbReference type="EMBL" id="JAGJRS010000030">
    <property type="protein sequence ID" value="MBP1475421.1"/>
    <property type="molecule type" value="Genomic_DNA"/>
</dbReference>
<dbReference type="Pfam" id="PF13711">
    <property type="entry name" value="DUF4160"/>
    <property type="match status" value="1"/>
</dbReference>
<dbReference type="Proteomes" id="UP000823790">
    <property type="component" value="Unassembled WGS sequence"/>
</dbReference>
<comment type="caution">
    <text evidence="1">The sequence shown here is derived from an EMBL/GenBank/DDBJ whole genome shotgun (WGS) entry which is preliminary data.</text>
</comment>
<dbReference type="InterPro" id="IPR025427">
    <property type="entry name" value="DUF4160"/>
</dbReference>
<evidence type="ECO:0000313" key="2">
    <source>
        <dbReference type="Proteomes" id="UP000823790"/>
    </source>
</evidence>
<gene>
    <name evidence="1" type="ORF">J7I44_13995</name>
</gene>
<reference evidence="1 2" key="1">
    <citation type="submission" date="2021-04" db="EMBL/GenBank/DDBJ databases">
        <authorList>
            <person name="Huq M.A."/>
        </authorList>
    </citation>
    <scope>NUCLEOTIDE SEQUENCE [LARGE SCALE GENOMIC DNA]</scope>
    <source>
        <strain evidence="1 2">MAH-13</strain>
    </source>
</reference>
<proteinExistence type="predicted"/>
<evidence type="ECO:0000313" key="1">
    <source>
        <dbReference type="EMBL" id="MBP1475421.1"/>
    </source>
</evidence>
<dbReference type="RefSeq" id="WP_209622094.1">
    <property type="nucleotide sequence ID" value="NZ_JAGJRS010000030.1"/>
</dbReference>
<name>A0ABS4DQT5_9GAMM</name>
<organism evidence="1 2">
    <name type="scientific">Frateuria flava</name>
    <dbReference type="NCBI Taxonomy" id="2821489"/>
    <lineage>
        <taxon>Bacteria</taxon>
        <taxon>Pseudomonadati</taxon>
        <taxon>Pseudomonadota</taxon>
        <taxon>Gammaproteobacteria</taxon>
        <taxon>Lysobacterales</taxon>
        <taxon>Rhodanobacteraceae</taxon>
        <taxon>Frateuria</taxon>
    </lineage>
</organism>
<sequence>MNLNDLASKLQKDLGWVDLLTRPSRSSHGSMELLVVKLDRLKIKIYQEKGHSLPHIHVDYGKQHHVATFSIDPPARIEGKLSNKYDRSVQEWLTNNREGIVALWAALQAGESPDALVAELRGDDA</sequence>
<protein>
    <submittedName>
        <fullName evidence="1">DUF4160 domain-containing protein</fullName>
    </submittedName>
</protein>
<keyword evidence="2" id="KW-1185">Reference proteome</keyword>
<accession>A0ABS4DQT5</accession>